<feature type="domain" description="Type II secretion system protein GspG C-terminal" evidence="3">
    <location>
        <begin position="75"/>
        <end position="116"/>
    </location>
</feature>
<protein>
    <recommendedName>
        <fullName evidence="3">Type II secretion system protein GspG C-terminal domain-containing protein</fullName>
    </recommendedName>
</protein>
<evidence type="ECO:0000259" key="3">
    <source>
        <dbReference type="Pfam" id="PF08334"/>
    </source>
</evidence>
<proteinExistence type="predicted"/>
<evidence type="ECO:0000256" key="1">
    <source>
        <dbReference type="SAM" id="MobiDB-lite"/>
    </source>
</evidence>
<keyword evidence="2" id="KW-0812">Transmembrane</keyword>
<accession>A0A5C1A3N1</accession>
<dbReference type="OrthoDB" id="9928385at2"/>
<dbReference type="InterPro" id="IPR013545">
    <property type="entry name" value="T2SS_protein-GspG_C"/>
</dbReference>
<reference evidence="5" key="1">
    <citation type="submission" date="2019-08" db="EMBL/GenBank/DDBJ databases">
        <title>Limnoglobus roseus gen. nov., sp. nov., a novel freshwater planctomycete with a giant genome from the family Gemmataceae.</title>
        <authorList>
            <person name="Kulichevskaya I.S."/>
            <person name="Naumoff D.G."/>
            <person name="Miroshnikov K."/>
            <person name="Ivanova A."/>
            <person name="Philippov D.A."/>
            <person name="Hakobyan A."/>
            <person name="Rijpstra I.C."/>
            <person name="Sinninghe Damste J.S."/>
            <person name="Liesack W."/>
            <person name="Dedysh S.N."/>
        </authorList>
    </citation>
    <scope>NUCLEOTIDE SEQUENCE [LARGE SCALE GENOMIC DNA]</scope>
    <source>
        <strain evidence="5">PX52</strain>
    </source>
</reference>
<evidence type="ECO:0000313" key="4">
    <source>
        <dbReference type="EMBL" id="QEL13689.1"/>
    </source>
</evidence>
<dbReference type="SUPFAM" id="SSF54523">
    <property type="entry name" value="Pili subunits"/>
    <property type="match status" value="1"/>
</dbReference>
<evidence type="ECO:0000313" key="5">
    <source>
        <dbReference type="Proteomes" id="UP000324974"/>
    </source>
</evidence>
<dbReference type="Pfam" id="PF08334">
    <property type="entry name" value="T2SSG"/>
    <property type="match status" value="1"/>
</dbReference>
<dbReference type="RefSeq" id="WP_149108639.1">
    <property type="nucleotide sequence ID" value="NZ_CP042425.1"/>
</dbReference>
<dbReference type="KEGG" id="lrs:PX52LOC_00547"/>
<dbReference type="AlphaFoldDB" id="A0A5C1A3N1"/>
<feature type="region of interest" description="Disordered" evidence="1">
    <location>
        <begin position="136"/>
        <end position="169"/>
    </location>
</feature>
<feature type="transmembrane region" description="Helical" evidence="2">
    <location>
        <begin position="15"/>
        <end position="36"/>
    </location>
</feature>
<feature type="compositionally biased region" description="Basic and acidic residues" evidence="1">
    <location>
        <begin position="155"/>
        <end position="169"/>
    </location>
</feature>
<organism evidence="4 5">
    <name type="scientific">Limnoglobus roseus</name>
    <dbReference type="NCBI Taxonomy" id="2598579"/>
    <lineage>
        <taxon>Bacteria</taxon>
        <taxon>Pseudomonadati</taxon>
        <taxon>Planctomycetota</taxon>
        <taxon>Planctomycetia</taxon>
        <taxon>Gemmatales</taxon>
        <taxon>Gemmataceae</taxon>
        <taxon>Limnoglobus</taxon>
    </lineage>
</organism>
<dbReference type="EMBL" id="CP042425">
    <property type="protein sequence ID" value="QEL13689.1"/>
    <property type="molecule type" value="Genomic_DNA"/>
</dbReference>
<dbReference type="Gene3D" id="3.30.700.10">
    <property type="entry name" value="Glycoprotein, Type 4 Pilin"/>
    <property type="match status" value="1"/>
</dbReference>
<dbReference type="InterPro" id="IPR045584">
    <property type="entry name" value="Pilin-like"/>
</dbReference>
<gene>
    <name evidence="4" type="ORF">PX52LOC_00547</name>
</gene>
<keyword evidence="2" id="KW-1133">Transmembrane helix</keyword>
<keyword evidence="2" id="KW-0472">Membrane</keyword>
<dbReference type="Proteomes" id="UP000324974">
    <property type="component" value="Chromosome"/>
</dbReference>
<feature type="region of interest" description="Disordered" evidence="1">
    <location>
        <begin position="66"/>
        <end position="85"/>
    </location>
</feature>
<keyword evidence="5" id="KW-1185">Reference proteome</keyword>
<sequence length="169" mass="18341">MSEATPTAPPRSPSFWIGVVGSVLAVIGCFAFRPALPKDVEDPQRKEARRLVAVWADKLDRQTTDTGVYDRWPTDTLPDDDPWGRPLRVAYSQGGVAEDVTVLSLGPDGKEHTDDDVLAVRHAVNLKGVGEGIKKNAEETTHHAAKGLVRGLVDGAKESVRGERHAEKN</sequence>
<name>A0A5C1A3N1_9BACT</name>
<evidence type="ECO:0000256" key="2">
    <source>
        <dbReference type="SAM" id="Phobius"/>
    </source>
</evidence>